<evidence type="ECO:0008006" key="3">
    <source>
        <dbReference type="Google" id="ProtNLM"/>
    </source>
</evidence>
<name>A0ABW0FNF6_9CAUL</name>
<evidence type="ECO:0000313" key="1">
    <source>
        <dbReference type="EMBL" id="MFC5343019.1"/>
    </source>
</evidence>
<protein>
    <recommendedName>
        <fullName evidence="3">Lipoprotein</fullName>
    </recommendedName>
</protein>
<comment type="caution">
    <text evidence="1">The sequence shown here is derived from an EMBL/GenBank/DDBJ whole genome shotgun (WGS) entry which is preliminary data.</text>
</comment>
<evidence type="ECO:0000313" key="2">
    <source>
        <dbReference type="Proteomes" id="UP001596152"/>
    </source>
</evidence>
<sequence length="73" mass="8513">MIRMALIAVTAATLAGCTFPQPYEDLPNSPYQWQRRQEGIERREAERQRLCAIMNKDTARYERDCTRPGDPVR</sequence>
<dbReference type="EMBL" id="JBHSLF010000007">
    <property type="protein sequence ID" value="MFC5343019.1"/>
    <property type="molecule type" value="Genomic_DNA"/>
</dbReference>
<proteinExistence type="predicted"/>
<dbReference type="PROSITE" id="PS51257">
    <property type="entry name" value="PROKAR_LIPOPROTEIN"/>
    <property type="match status" value="1"/>
</dbReference>
<accession>A0ABW0FNF6</accession>
<dbReference type="Proteomes" id="UP001596152">
    <property type="component" value="Unassembled WGS sequence"/>
</dbReference>
<dbReference type="RefSeq" id="WP_374036462.1">
    <property type="nucleotide sequence ID" value="NZ_CP169082.1"/>
</dbReference>
<reference evidence="2" key="1">
    <citation type="journal article" date="2019" name="Int. J. Syst. Evol. Microbiol.">
        <title>The Global Catalogue of Microorganisms (GCM) 10K type strain sequencing project: providing services to taxonomists for standard genome sequencing and annotation.</title>
        <authorList>
            <consortium name="The Broad Institute Genomics Platform"/>
            <consortium name="The Broad Institute Genome Sequencing Center for Infectious Disease"/>
            <person name="Wu L."/>
            <person name="Ma J."/>
        </authorList>
    </citation>
    <scope>NUCLEOTIDE SEQUENCE [LARGE SCALE GENOMIC DNA]</scope>
    <source>
        <strain evidence="2">JCM 12125</strain>
    </source>
</reference>
<keyword evidence="2" id="KW-1185">Reference proteome</keyword>
<gene>
    <name evidence="1" type="ORF">ACFPIE_03770</name>
</gene>
<organism evidence="1 2">
    <name type="scientific">Brevundimonas staleyi</name>
    <dbReference type="NCBI Taxonomy" id="74326"/>
    <lineage>
        <taxon>Bacteria</taxon>
        <taxon>Pseudomonadati</taxon>
        <taxon>Pseudomonadota</taxon>
        <taxon>Alphaproteobacteria</taxon>
        <taxon>Caulobacterales</taxon>
        <taxon>Caulobacteraceae</taxon>
        <taxon>Brevundimonas</taxon>
    </lineage>
</organism>